<accession>A0A327LXM4</accession>
<feature type="transmembrane region" description="Helical" evidence="7">
    <location>
        <begin position="117"/>
        <end position="138"/>
    </location>
</feature>
<feature type="transmembrane region" description="Helical" evidence="7">
    <location>
        <begin position="186"/>
        <end position="209"/>
    </location>
</feature>
<feature type="transmembrane region" description="Helical" evidence="7">
    <location>
        <begin position="455"/>
        <end position="479"/>
    </location>
</feature>
<dbReference type="OrthoDB" id="8480384at2"/>
<dbReference type="EMBL" id="QLIX01000045">
    <property type="protein sequence ID" value="RAI54622.1"/>
    <property type="molecule type" value="Genomic_DNA"/>
</dbReference>
<dbReference type="PANTHER" id="PTHR30250">
    <property type="entry name" value="PST FAMILY PREDICTED COLANIC ACID TRANSPORTER"/>
    <property type="match status" value="1"/>
</dbReference>
<reference evidence="9" key="1">
    <citation type="submission" date="2018-06" db="EMBL/GenBank/DDBJ databases">
        <authorList>
            <person name="Khan S.A."/>
        </authorList>
    </citation>
    <scope>NUCLEOTIDE SEQUENCE [LARGE SCALE GENOMIC DNA]</scope>
    <source>
        <strain evidence="9">DB-1506</strain>
    </source>
</reference>
<sequence>MPRTLPDPSPGAGRFLHGAAWSALNAAAGALLPLGIFVVFARWLPAAEIGVVALAVAVSEMIKAFGLPGLYEALLQQREEQQEEDRQRAAETALACLLLGGLGLLGLYLLLTPLLVWLVPGVEQAGLAIAVLGLRIPLDLAVLQPQAMLAERLSFRRLALRSILATAGAGVAGLGLLLAGHPMAGLVTYQLGLSVLLLLLTTAGTGTLVRPRLHRDCLRRLQQEATHASAVRLVAAVNNYLDQVLVAGLLGGLQLAYYNLAKRVETILITAAASFGGILFQPVFARRRPGDTAEGLRRGLMILTASCGLATAVIMATHLRLITLVFGPAWAEAAPVAALLALGGFLRALGSAHGSLLSVSGRNRQLLRVSLGSAGSGLALVLLLAPVGLIPCALALALRSLGSTAAMAWLTRHDLPRTGQVYALEVVLPFGAMLAGAGAGEALAGRVFASAEQGLASGLLTLAAAATAATGLMLLYLGLRLLCRRWFAMPRPAPQA</sequence>
<name>A0A327LXM4_9PROT</name>
<evidence type="ECO:0000256" key="4">
    <source>
        <dbReference type="ARBA" id="ARBA00022692"/>
    </source>
</evidence>
<dbReference type="RefSeq" id="WP_111472756.1">
    <property type="nucleotide sequence ID" value="NZ_QLIX01000045.1"/>
</dbReference>
<evidence type="ECO:0000313" key="8">
    <source>
        <dbReference type="EMBL" id="RAI54622.1"/>
    </source>
</evidence>
<dbReference type="GO" id="GO:0005886">
    <property type="term" value="C:plasma membrane"/>
    <property type="evidence" value="ECO:0007669"/>
    <property type="project" value="UniProtKB-SubCell"/>
</dbReference>
<gene>
    <name evidence="8" type="ORF">DOO78_25765</name>
</gene>
<evidence type="ECO:0000256" key="6">
    <source>
        <dbReference type="ARBA" id="ARBA00023136"/>
    </source>
</evidence>
<keyword evidence="6 7" id="KW-0472">Membrane</keyword>
<comment type="similarity">
    <text evidence="2">Belongs to the polysaccharide synthase family.</text>
</comment>
<dbReference type="Pfam" id="PF13440">
    <property type="entry name" value="Polysacc_synt_3"/>
    <property type="match status" value="1"/>
</dbReference>
<dbReference type="InterPro" id="IPR050833">
    <property type="entry name" value="Poly_Biosynth_Transport"/>
</dbReference>
<keyword evidence="5 7" id="KW-1133">Transmembrane helix</keyword>
<organism evidence="8 9">
    <name type="scientific">Roseicella frigidaeris</name>
    <dbReference type="NCBI Taxonomy" id="2230885"/>
    <lineage>
        <taxon>Bacteria</taxon>
        <taxon>Pseudomonadati</taxon>
        <taxon>Pseudomonadota</taxon>
        <taxon>Alphaproteobacteria</taxon>
        <taxon>Acetobacterales</taxon>
        <taxon>Roseomonadaceae</taxon>
        <taxon>Roseicella</taxon>
    </lineage>
</organism>
<keyword evidence="4 7" id="KW-0812">Transmembrane</keyword>
<evidence type="ECO:0000256" key="5">
    <source>
        <dbReference type="ARBA" id="ARBA00022989"/>
    </source>
</evidence>
<dbReference type="Proteomes" id="UP000249065">
    <property type="component" value="Unassembled WGS sequence"/>
</dbReference>
<feature type="transmembrane region" description="Helical" evidence="7">
    <location>
        <begin position="422"/>
        <end position="443"/>
    </location>
</feature>
<dbReference type="PANTHER" id="PTHR30250:SF10">
    <property type="entry name" value="LIPOPOLYSACCHARIDE BIOSYNTHESIS PROTEIN WZXC"/>
    <property type="match status" value="1"/>
</dbReference>
<feature type="transmembrane region" description="Helical" evidence="7">
    <location>
        <begin position="92"/>
        <end position="111"/>
    </location>
</feature>
<evidence type="ECO:0000256" key="7">
    <source>
        <dbReference type="SAM" id="Phobius"/>
    </source>
</evidence>
<keyword evidence="9" id="KW-1185">Reference proteome</keyword>
<dbReference type="AlphaFoldDB" id="A0A327LXM4"/>
<feature type="transmembrane region" description="Helical" evidence="7">
    <location>
        <begin position="158"/>
        <end position="180"/>
    </location>
</feature>
<evidence type="ECO:0000256" key="2">
    <source>
        <dbReference type="ARBA" id="ARBA00007430"/>
    </source>
</evidence>
<feature type="transmembrane region" description="Helical" evidence="7">
    <location>
        <begin position="49"/>
        <end position="71"/>
    </location>
</feature>
<comment type="subcellular location">
    <subcellularLocation>
        <location evidence="1">Cell membrane</location>
        <topology evidence="1">Multi-pass membrane protein</topology>
    </subcellularLocation>
</comment>
<feature type="transmembrane region" description="Helical" evidence="7">
    <location>
        <begin position="21"/>
        <end position="43"/>
    </location>
</feature>
<feature type="transmembrane region" description="Helical" evidence="7">
    <location>
        <begin position="321"/>
        <end position="346"/>
    </location>
</feature>
<evidence type="ECO:0008006" key="10">
    <source>
        <dbReference type="Google" id="ProtNLM"/>
    </source>
</evidence>
<evidence type="ECO:0000256" key="1">
    <source>
        <dbReference type="ARBA" id="ARBA00004651"/>
    </source>
</evidence>
<keyword evidence="3" id="KW-1003">Cell membrane</keyword>
<proteinExistence type="inferred from homology"/>
<evidence type="ECO:0000256" key="3">
    <source>
        <dbReference type="ARBA" id="ARBA00022475"/>
    </source>
</evidence>
<evidence type="ECO:0000313" key="9">
    <source>
        <dbReference type="Proteomes" id="UP000249065"/>
    </source>
</evidence>
<feature type="transmembrane region" description="Helical" evidence="7">
    <location>
        <begin position="266"/>
        <end position="284"/>
    </location>
</feature>
<comment type="caution">
    <text evidence="8">The sequence shown here is derived from an EMBL/GenBank/DDBJ whole genome shotgun (WGS) entry which is preliminary data.</text>
</comment>
<feature type="transmembrane region" description="Helical" evidence="7">
    <location>
        <begin position="296"/>
        <end position="315"/>
    </location>
</feature>
<protein>
    <recommendedName>
        <fullName evidence="10">Lipopolysaccharide biosynthesis protein</fullName>
    </recommendedName>
</protein>